<sequence>MAGTPERGTPAPGAPRLVITQMVLEDFKSYAGAQVVGPFHKSFSSVVGPNGSGKSNVIDAMLFVFGKRAKQLRLNKVSELIHNSTHHRNLEQARVSVHFQEIVDTDDDNYDVVPGSAFVIARTAHRNNTSNYFVDGRRSNFGEVTALLKGKGVDLDNNRFLILQGEVEQISMMKPKGASEHETGLLEYLEDIVGTDRFIPLLEDSSKRLEELSEKRQSMVQRVKAAQKERDGLQGDKEAAEAYLAKEREWLGAQSVLAQVLTSKAKRNTDKIASNLSLLAERLDHERQKFQQYDVVLKEHEQKFTAVNGEHSAIAAELEKAHANFREFERKDIKYREDLKHLKAKLKKAEEKLGKDGAKAEELRAELARLEEEVPALQARAADLELQLGKAQEVRQGLEEGIQSEVEGYRAQLEGVKGELVPWERGMKEVQARINVAAAERDLLTKQQADARQRFADAQVSLKAAQETARNKGGQIGDMQAAVDKHRAQATKARQEEAAAAQQVEQVEAQLREVRGRVEQRRSDVNSQTSQGAVVRALLEARQRGDIEGIHGRLGDLGAIAREYDVAVSTSCPALDYVVVETTSAAQRCVELLRQRQLGVATFLILEKQQHLVAAAREKKAPPEGVKRLFDLVKCPEERLRVAFYFALRDTLVAGDLDQASRIAYGQDRRWRRVVTLKGEMINEAGTMTGGGGKPRGGRMCIGSQAPKGVDSRAAAQELQAAEQELSSSQEALREARGQLADAGADAKTAERLLADLETAIPKARMEAEAATATAADLQQRLGELEAATRVSKEDSLRLTALAAEIVGEEAALADLRRKSEGLSRRAEALQAQIEGAGGEKLRRQRALCEQLQEDIRGCESEGTRKGVQAGAATKQLEKLHKEALKGEAEREKMVAQQQASMQEFKALEDAAFRVLEAVEATKASLAAKDTQLTAIRTEFEKKKAEVAIIRQVEVDIEGQIEQQKAAHKDERSKLNLWSGKAKQCAAQIEERDGAPHPPLSDDELSGRDPSELQYRVTILEAEMGAMDADLEAIEKFKAADGEYGHRAGELEAATAARDEVRREHEELRKSRLDEFMSGFNVIGLKLKEMYQMITLGGDAELELVDSLDPFSEGILFSVRPPKKSWKNIANLSGGEKTLSSLSLVFALHHFKPTPLYVMDEIDAALDFKNVSIVGHYIKERTRNAQFVIISLRNNMFELADRLVGIYKADNATKSVAINPSDFAVGGAAARQCGGKSTGPKAQGQAEERQQEQRPPQVAAA</sequence>
<evidence type="ECO:0000256" key="11">
    <source>
        <dbReference type="PIRNR" id="PIRNR005719"/>
    </source>
</evidence>
<keyword evidence="16" id="KW-1185">Reference proteome</keyword>
<feature type="domain" description="SMC hinge" evidence="14">
    <location>
        <begin position="548"/>
        <end position="664"/>
    </location>
</feature>
<evidence type="ECO:0000256" key="1">
    <source>
        <dbReference type="ARBA" id="ARBA00004123"/>
    </source>
</evidence>
<evidence type="ECO:0000256" key="8">
    <source>
        <dbReference type="ARBA" id="ARBA00023067"/>
    </source>
</evidence>
<accession>A0A9D4TYP7</accession>
<keyword evidence="5" id="KW-0498">Mitosis</keyword>
<feature type="coiled-coil region" evidence="12">
    <location>
        <begin position="202"/>
        <end position="243"/>
    </location>
</feature>
<evidence type="ECO:0000313" key="16">
    <source>
        <dbReference type="Proteomes" id="UP001055712"/>
    </source>
</evidence>
<evidence type="ECO:0000256" key="2">
    <source>
        <dbReference type="ARBA" id="ARBA00006005"/>
    </source>
</evidence>
<dbReference type="InterPro" id="IPR003395">
    <property type="entry name" value="RecF/RecN/SMC_N"/>
</dbReference>
<dbReference type="GO" id="GO:0005634">
    <property type="term" value="C:nucleus"/>
    <property type="evidence" value="ECO:0007669"/>
    <property type="project" value="UniProtKB-SubCell"/>
</dbReference>
<dbReference type="OrthoDB" id="5575062at2759"/>
<evidence type="ECO:0000259" key="14">
    <source>
        <dbReference type="SMART" id="SM00968"/>
    </source>
</evidence>
<evidence type="ECO:0000313" key="15">
    <source>
        <dbReference type="EMBL" id="KAI3438320.1"/>
    </source>
</evidence>
<dbReference type="AlphaFoldDB" id="A0A9D4TYP7"/>
<dbReference type="GO" id="GO:0005524">
    <property type="term" value="F:ATP binding"/>
    <property type="evidence" value="ECO:0007669"/>
    <property type="project" value="UniProtKB-KW"/>
</dbReference>
<keyword evidence="7 12" id="KW-0175">Coiled coil</keyword>
<organism evidence="15 16">
    <name type="scientific">Chlorella vulgaris</name>
    <name type="common">Green alga</name>
    <dbReference type="NCBI Taxonomy" id="3077"/>
    <lineage>
        <taxon>Eukaryota</taxon>
        <taxon>Viridiplantae</taxon>
        <taxon>Chlorophyta</taxon>
        <taxon>core chlorophytes</taxon>
        <taxon>Trebouxiophyceae</taxon>
        <taxon>Chlorellales</taxon>
        <taxon>Chlorellaceae</taxon>
        <taxon>Chlorella clade</taxon>
        <taxon>Chlorella</taxon>
    </lineage>
</organism>
<protein>
    <recommendedName>
        <fullName evidence="11">Structural maintenance of chromosomes protein</fullName>
    </recommendedName>
</protein>
<evidence type="ECO:0000256" key="12">
    <source>
        <dbReference type="SAM" id="Coils"/>
    </source>
</evidence>
<dbReference type="SUPFAM" id="SSF52540">
    <property type="entry name" value="P-loop containing nucleoside triphosphate hydrolases"/>
    <property type="match status" value="1"/>
</dbReference>
<dbReference type="InterPro" id="IPR024704">
    <property type="entry name" value="SMC"/>
</dbReference>
<dbReference type="PANTHER" id="PTHR18937:SF172">
    <property type="entry name" value="STRUCTURAL MAINTENANCE OF CHROMOSOMES PROTEIN"/>
    <property type="match status" value="1"/>
</dbReference>
<keyword evidence="6" id="KW-0067">ATP-binding</keyword>
<evidence type="ECO:0000256" key="10">
    <source>
        <dbReference type="ARBA" id="ARBA00023306"/>
    </source>
</evidence>
<dbReference type="InterPro" id="IPR010935">
    <property type="entry name" value="SMC_hinge"/>
</dbReference>
<feature type="region of interest" description="Disordered" evidence="13">
    <location>
        <begin position="1228"/>
        <end position="1261"/>
    </location>
</feature>
<name>A0A9D4TYP7_CHLVU</name>
<gene>
    <name evidence="15" type="ORF">D9Q98_000754</name>
</gene>
<dbReference type="PANTHER" id="PTHR18937">
    <property type="entry name" value="STRUCTURAL MAINTENANCE OF CHROMOSOMES SMC FAMILY MEMBER"/>
    <property type="match status" value="1"/>
</dbReference>
<dbReference type="GO" id="GO:0016887">
    <property type="term" value="F:ATP hydrolysis activity"/>
    <property type="evidence" value="ECO:0007669"/>
    <property type="project" value="InterPro"/>
</dbReference>
<evidence type="ECO:0000256" key="4">
    <source>
        <dbReference type="ARBA" id="ARBA00022741"/>
    </source>
</evidence>
<dbReference type="Gene3D" id="1.20.1060.20">
    <property type="match status" value="1"/>
</dbReference>
<comment type="subcellular location">
    <subcellularLocation>
        <location evidence="1 11">Nucleus</location>
    </subcellularLocation>
</comment>
<dbReference type="SMART" id="SM00968">
    <property type="entry name" value="SMC_hinge"/>
    <property type="match status" value="1"/>
</dbReference>
<dbReference type="InterPro" id="IPR027417">
    <property type="entry name" value="P-loop_NTPase"/>
</dbReference>
<dbReference type="FunFam" id="3.40.50.300:FF:000585">
    <property type="entry name" value="Structural maintenance of chromosomes 4"/>
    <property type="match status" value="1"/>
</dbReference>
<proteinExistence type="inferred from homology"/>
<dbReference type="GO" id="GO:0007076">
    <property type="term" value="P:mitotic chromosome condensation"/>
    <property type="evidence" value="ECO:0007669"/>
    <property type="project" value="TreeGrafter"/>
</dbReference>
<dbReference type="Pfam" id="PF06470">
    <property type="entry name" value="SMC_hinge"/>
    <property type="match status" value="1"/>
</dbReference>
<dbReference type="FunFam" id="3.40.50.300:FF:000481">
    <property type="entry name" value="Structural maintenance of chromosomes 4"/>
    <property type="match status" value="1"/>
</dbReference>
<keyword evidence="10" id="KW-0131">Cell cycle</keyword>
<dbReference type="PIRSF" id="PIRSF005719">
    <property type="entry name" value="SMC"/>
    <property type="match status" value="1"/>
</dbReference>
<dbReference type="Pfam" id="PF02463">
    <property type="entry name" value="SMC_N"/>
    <property type="match status" value="1"/>
</dbReference>
<dbReference type="Proteomes" id="UP001055712">
    <property type="component" value="Unassembled WGS sequence"/>
</dbReference>
<dbReference type="InterPro" id="IPR036277">
    <property type="entry name" value="SMC_hinge_sf"/>
</dbReference>
<keyword evidence="3" id="KW-0132">Cell division</keyword>
<evidence type="ECO:0000256" key="5">
    <source>
        <dbReference type="ARBA" id="ARBA00022776"/>
    </source>
</evidence>
<dbReference type="SUPFAM" id="SSF75553">
    <property type="entry name" value="Smc hinge domain"/>
    <property type="match status" value="1"/>
</dbReference>
<keyword evidence="8" id="KW-0226">DNA condensation</keyword>
<dbReference type="Gene3D" id="1.10.287.1490">
    <property type="match status" value="1"/>
</dbReference>
<evidence type="ECO:0000256" key="13">
    <source>
        <dbReference type="SAM" id="MobiDB-lite"/>
    </source>
</evidence>
<keyword evidence="4" id="KW-0547">Nucleotide-binding</keyword>
<reference evidence="15" key="2">
    <citation type="submission" date="2020-11" db="EMBL/GenBank/DDBJ databases">
        <authorList>
            <person name="Cecchin M."/>
            <person name="Marcolungo L."/>
            <person name="Rossato M."/>
            <person name="Girolomoni L."/>
            <person name="Cosentino E."/>
            <person name="Cuine S."/>
            <person name="Li-Beisson Y."/>
            <person name="Delledonne M."/>
            <person name="Ballottari M."/>
        </authorList>
    </citation>
    <scope>NUCLEOTIDE SEQUENCE</scope>
    <source>
        <strain evidence="15">211/11P</strain>
        <tissue evidence="15">Whole cell</tissue>
    </source>
</reference>
<comment type="caution">
    <text evidence="15">The sequence shown here is derived from an EMBL/GenBank/DDBJ whole genome shotgun (WGS) entry which is preliminary data.</text>
</comment>
<dbReference type="Gene3D" id="3.30.70.1620">
    <property type="match status" value="1"/>
</dbReference>
<feature type="coiled-coil region" evidence="12">
    <location>
        <begin position="712"/>
        <end position="862"/>
    </location>
</feature>
<dbReference type="Gene3D" id="3.40.50.300">
    <property type="entry name" value="P-loop containing nucleotide triphosphate hydrolases"/>
    <property type="match status" value="2"/>
</dbReference>
<evidence type="ECO:0000256" key="6">
    <source>
        <dbReference type="ARBA" id="ARBA00022840"/>
    </source>
</evidence>
<feature type="coiled-coil region" evidence="12">
    <location>
        <begin position="476"/>
        <end position="524"/>
    </location>
</feature>
<dbReference type="GO" id="GO:0000796">
    <property type="term" value="C:condensin complex"/>
    <property type="evidence" value="ECO:0007669"/>
    <property type="project" value="TreeGrafter"/>
</dbReference>
<evidence type="ECO:0000256" key="7">
    <source>
        <dbReference type="ARBA" id="ARBA00023054"/>
    </source>
</evidence>
<evidence type="ECO:0000256" key="9">
    <source>
        <dbReference type="ARBA" id="ARBA00023242"/>
    </source>
</evidence>
<comment type="similarity">
    <text evidence="2">Belongs to the SMC family. SMC4 subfamily.</text>
</comment>
<keyword evidence="9 11" id="KW-0539">Nucleus</keyword>
<reference evidence="15" key="1">
    <citation type="journal article" date="2019" name="Plant J.">
        <title>Chlorella vulgaris genome assembly and annotation reveals the molecular basis for metabolic acclimation to high light conditions.</title>
        <authorList>
            <person name="Cecchin M."/>
            <person name="Marcolungo L."/>
            <person name="Rossato M."/>
            <person name="Girolomoni L."/>
            <person name="Cosentino E."/>
            <person name="Cuine S."/>
            <person name="Li-Beisson Y."/>
            <person name="Delledonne M."/>
            <person name="Ballottari M."/>
        </authorList>
    </citation>
    <scope>NUCLEOTIDE SEQUENCE</scope>
    <source>
        <strain evidence="15">211/11P</strain>
    </source>
</reference>
<dbReference type="EMBL" id="SIDB01000001">
    <property type="protein sequence ID" value="KAI3438320.1"/>
    <property type="molecule type" value="Genomic_DNA"/>
</dbReference>
<feature type="coiled-coil region" evidence="12">
    <location>
        <begin position="332"/>
        <end position="401"/>
    </location>
</feature>
<evidence type="ECO:0000256" key="3">
    <source>
        <dbReference type="ARBA" id="ARBA00022618"/>
    </source>
</evidence>
<dbReference type="GO" id="GO:0051301">
    <property type="term" value="P:cell division"/>
    <property type="evidence" value="ECO:0007669"/>
    <property type="project" value="UniProtKB-KW"/>
</dbReference>